<evidence type="ECO:0000256" key="2">
    <source>
        <dbReference type="ARBA" id="ARBA00022448"/>
    </source>
</evidence>
<feature type="transmembrane region" description="Helical" evidence="7">
    <location>
        <begin position="296"/>
        <end position="318"/>
    </location>
</feature>
<keyword evidence="4 7" id="KW-0812">Transmembrane</keyword>
<reference evidence="10 11" key="1">
    <citation type="submission" date="2020-03" db="EMBL/GenBank/DDBJ databases">
        <title>Above-ground endophytic microbial communities from plants in different locations in the United States.</title>
        <authorList>
            <person name="Frank C."/>
        </authorList>
    </citation>
    <scope>NUCLEOTIDE SEQUENCE [LARGE SCALE GENOMIC DNA]</scope>
    <source>
        <strain evidence="10 11">WW7</strain>
    </source>
</reference>
<keyword evidence="3" id="KW-1003">Cell membrane</keyword>
<feature type="transmembrane region" description="Helical" evidence="7">
    <location>
        <begin position="235"/>
        <end position="259"/>
    </location>
</feature>
<dbReference type="RefSeq" id="WP_166780527.1">
    <property type="nucleotide sequence ID" value="NZ_JAAOYO010000003.1"/>
</dbReference>
<dbReference type="Pfam" id="PF00528">
    <property type="entry name" value="BPD_transp_1"/>
    <property type="match status" value="1"/>
</dbReference>
<evidence type="ECO:0000313" key="10">
    <source>
        <dbReference type="EMBL" id="NII41488.1"/>
    </source>
</evidence>
<accession>A0ABX0TBD4</accession>
<evidence type="ECO:0000256" key="1">
    <source>
        <dbReference type="ARBA" id="ARBA00004651"/>
    </source>
</evidence>
<evidence type="ECO:0000256" key="5">
    <source>
        <dbReference type="ARBA" id="ARBA00022989"/>
    </source>
</evidence>
<proteinExistence type="inferred from homology"/>
<evidence type="ECO:0000256" key="8">
    <source>
        <dbReference type="SAM" id="MobiDB-lite"/>
    </source>
</evidence>
<feature type="transmembrane region" description="Helical" evidence="7">
    <location>
        <begin position="189"/>
        <end position="214"/>
    </location>
</feature>
<feature type="domain" description="ABC transmembrane type-1" evidence="9">
    <location>
        <begin position="100"/>
        <end position="317"/>
    </location>
</feature>
<dbReference type="PROSITE" id="PS50928">
    <property type="entry name" value="ABC_TM1"/>
    <property type="match status" value="1"/>
</dbReference>
<feature type="transmembrane region" description="Helical" evidence="7">
    <location>
        <begin position="96"/>
        <end position="119"/>
    </location>
</feature>
<gene>
    <name evidence="10" type="ORF">E9228_002135</name>
</gene>
<evidence type="ECO:0000256" key="6">
    <source>
        <dbReference type="ARBA" id="ARBA00023136"/>
    </source>
</evidence>
<comment type="caution">
    <text evidence="10">The sequence shown here is derived from an EMBL/GenBank/DDBJ whole genome shotgun (WGS) entry which is preliminary data.</text>
</comment>
<feature type="transmembrane region" description="Helical" evidence="7">
    <location>
        <begin position="40"/>
        <end position="63"/>
    </location>
</feature>
<dbReference type="SUPFAM" id="SSF161098">
    <property type="entry name" value="MetI-like"/>
    <property type="match status" value="1"/>
</dbReference>
<evidence type="ECO:0000313" key="11">
    <source>
        <dbReference type="Proteomes" id="UP001318300"/>
    </source>
</evidence>
<keyword evidence="6 7" id="KW-0472">Membrane</keyword>
<sequence>MTVSATRPSQERTDRPTRSRDDRPGGSPRRRRATRSFAPLWLLTPAGLVLVFVTIAPIVFLVFTSFTDYDQRSLYTGAYDAVGLAQYVQILTDPTFWASLVRTVLFTAAMVLGSILIGAGVSHLMTRLGVVLRYAVTIVLICAWGMPNVASSLVWNWLFQPGYGVVNWALTQLHVFGDMTNTDWGNSAGLAYTSIWMLVVWQAVPFIALTLYAAETQIPLEVKEAVRLDGGSEWTVYRVVTIEYLRPTLLLVTMLSIIWDFNVFNQIWLVSQGGPDGATSTLGVFTYITAFVGHDIGTGSAVAVIAALILMVLSALYIRNLVRSGEEL</sequence>
<name>A0ABX0TBD4_9MICO</name>
<feature type="compositionally biased region" description="Basic and acidic residues" evidence="8">
    <location>
        <begin position="9"/>
        <end position="24"/>
    </location>
</feature>
<keyword evidence="5 7" id="KW-1133">Transmembrane helix</keyword>
<dbReference type="PANTHER" id="PTHR43005">
    <property type="entry name" value="BLR7065 PROTEIN"/>
    <property type="match status" value="1"/>
</dbReference>
<dbReference type="InterPro" id="IPR000515">
    <property type="entry name" value="MetI-like"/>
</dbReference>
<comment type="similarity">
    <text evidence="7">Belongs to the binding-protein-dependent transport system permease family.</text>
</comment>
<keyword evidence="11" id="KW-1185">Reference proteome</keyword>
<evidence type="ECO:0000256" key="4">
    <source>
        <dbReference type="ARBA" id="ARBA00022692"/>
    </source>
</evidence>
<evidence type="ECO:0000256" key="3">
    <source>
        <dbReference type="ARBA" id="ARBA00022475"/>
    </source>
</evidence>
<keyword evidence="2 7" id="KW-0813">Transport</keyword>
<feature type="region of interest" description="Disordered" evidence="8">
    <location>
        <begin position="1"/>
        <end position="31"/>
    </location>
</feature>
<dbReference type="PANTHER" id="PTHR43005:SF1">
    <property type="entry name" value="SPERMIDINE_PUTRESCINE TRANSPORT SYSTEM PERMEASE PROTEIN"/>
    <property type="match status" value="1"/>
</dbReference>
<evidence type="ECO:0000256" key="7">
    <source>
        <dbReference type="RuleBase" id="RU363032"/>
    </source>
</evidence>
<protein>
    <submittedName>
        <fullName evidence="10">N,N'-diacetylchitobiose transport system permease protein</fullName>
    </submittedName>
</protein>
<organism evidence="10 11">
    <name type="scientific">Curtobacterium salicis</name>
    <dbReference type="NCBI Taxonomy" id="1779862"/>
    <lineage>
        <taxon>Bacteria</taxon>
        <taxon>Bacillati</taxon>
        <taxon>Actinomycetota</taxon>
        <taxon>Actinomycetes</taxon>
        <taxon>Micrococcales</taxon>
        <taxon>Microbacteriaceae</taxon>
        <taxon>Curtobacterium</taxon>
    </lineage>
</organism>
<feature type="transmembrane region" description="Helical" evidence="7">
    <location>
        <begin position="131"/>
        <end position="158"/>
    </location>
</feature>
<dbReference type="InterPro" id="IPR035906">
    <property type="entry name" value="MetI-like_sf"/>
</dbReference>
<dbReference type="Proteomes" id="UP001318300">
    <property type="component" value="Unassembled WGS sequence"/>
</dbReference>
<comment type="subcellular location">
    <subcellularLocation>
        <location evidence="1 7">Cell membrane</location>
        <topology evidence="1 7">Multi-pass membrane protein</topology>
    </subcellularLocation>
</comment>
<dbReference type="EMBL" id="JAAOYO010000003">
    <property type="protein sequence ID" value="NII41488.1"/>
    <property type="molecule type" value="Genomic_DNA"/>
</dbReference>
<dbReference type="Gene3D" id="1.10.3720.10">
    <property type="entry name" value="MetI-like"/>
    <property type="match status" value="1"/>
</dbReference>
<evidence type="ECO:0000259" key="9">
    <source>
        <dbReference type="PROSITE" id="PS50928"/>
    </source>
</evidence>
<dbReference type="CDD" id="cd06261">
    <property type="entry name" value="TM_PBP2"/>
    <property type="match status" value="1"/>
</dbReference>